<gene>
    <name evidence="1" type="ORF">GJQ55_00550</name>
</gene>
<proteinExistence type="predicted"/>
<dbReference type="RefSeq" id="WP_228345566.1">
    <property type="nucleotide sequence ID" value="NZ_CP046056.1"/>
</dbReference>
<dbReference type="KEGG" id="vcw:GJQ55_00550"/>
<evidence type="ECO:0000313" key="1">
    <source>
        <dbReference type="EMBL" id="QQD23052.1"/>
    </source>
</evidence>
<sequence length="269" mass="30245">MSEALNIPSGLVFLPLGEEALPLLKRGVVPLLCPADSGLPWFVRAAEKAQAPARIDDAAYLAHLQREYQRLPDSLRGLLTQEVFIQQAEKKRADIEAALLAQQQAQAVQDTGNPEDWLLQRFYTDPFSLLAWQQGGGLKTLWLGIDASQWPEAALQSVEYRPSLPAAYPQRLWAESPVLAPLQEQRLVLARADAGRLVEVAGRTQGLLRLPPVALRCVLLGAEMRPAFVASFRQFWQQDFRYQRMPLARMQLQSDRYGWDFIQTVSASR</sequence>
<keyword evidence="2" id="KW-1185">Reference proteome</keyword>
<evidence type="ECO:0000313" key="2">
    <source>
        <dbReference type="Proteomes" id="UP000596074"/>
    </source>
</evidence>
<accession>A0A9X7YNG1</accession>
<dbReference type="Proteomes" id="UP000596074">
    <property type="component" value="Chromosome"/>
</dbReference>
<reference evidence="1 2" key="1">
    <citation type="submission" date="2019-11" db="EMBL/GenBank/DDBJ databases">
        <title>Venatorbacter sp. nov. a predator of Campylobacter and other Gram-negative bacteria.</title>
        <authorList>
            <person name="Saeedi A."/>
            <person name="Cummings N.J."/>
            <person name="Connerton I.F."/>
            <person name="Connerton P.L."/>
        </authorList>
    </citation>
    <scope>NUCLEOTIDE SEQUENCE [LARGE SCALE GENOMIC DNA]</scope>
    <source>
        <strain evidence="1">XL5</strain>
    </source>
</reference>
<organism evidence="1 2">
    <name type="scientific">Venatoribacter cucullus</name>
    <dbReference type="NCBI Taxonomy" id="2661630"/>
    <lineage>
        <taxon>Bacteria</taxon>
        <taxon>Pseudomonadati</taxon>
        <taxon>Pseudomonadota</taxon>
        <taxon>Gammaproteobacteria</taxon>
        <taxon>Oceanospirillales</taxon>
        <taxon>Oceanospirillaceae</taxon>
        <taxon>Venatoribacter</taxon>
    </lineage>
</organism>
<name>A0A9X7YNG1_9GAMM</name>
<protein>
    <submittedName>
        <fullName evidence="1">Uncharacterized protein</fullName>
    </submittedName>
</protein>
<dbReference type="AlphaFoldDB" id="A0A9X7YNG1"/>
<dbReference type="EMBL" id="CP046056">
    <property type="protein sequence ID" value="QQD23052.1"/>
    <property type="molecule type" value="Genomic_DNA"/>
</dbReference>